<evidence type="ECO:0000313" key="1">
    <source>
        <dbReference type="EMBL" id="KAJ8107008.1"/>
    </source>
</evidence>
<reference evidence="1" key="1">
    <citation type="submission" date="2022-11" db="EMBL/GenBank/DDBJ databases">
        <title>Genome Sequence of Boeremia exigua.</title>
        <authorList>
            <person name="Buettner E."/>
        </authorList>
    </citation>
    <scope>NUCLEOTIDE SEQUENCE</scope>
    <source>
        <strain evidence="1">CU02</strain>
    </source>
</reference>
<gene>
    <name evidence="1" type="ORF">OPT61_g9160</name>
</gene>
<dbReference type="EMBL" id="JAPHNI010001025">
    <property type="protein sequence ID" value="KAJ8107008.1"/>
    <property type="molecule type" value="Genomic_DNA"/>
</dbReference>
<proteinExistence type="predicted"/>
<evidence type="ECO:0000313" key="2">
    <source>
        <dbReference type="Proteomes" id="UP001153331"/>
    </source>
</evidence>
<comment type="caution">
    <text evidence="1">The sequence shown here is derived from an EMBL/GenBank/DDBJ whole genome shotgun (WGS) entry which is preliminary data.</text>
</comment>
<accession>A0ACC2HWB9</accession>
<organism evidence="1 2">
    <name type="scientific">Boeremia exigua</name>
    <dbReference type="NCBI Taxonomy" id="749465"/>
    <lineage>
        <taxon>Eukaryota</taxon>
        <taxon>Fungi</taxon>
        <taxon>Dikarya</taxon>
        <taxon>Ascomycota</taxon>
        <taxon>Pezizomycotina</taxon>
        <taxon>Dothideomycetes</taxon>
        <taxon>Pleosporomycetidae</taxon>
        <taxon>Pleosporales</taxon>
        <taxon>Pleosporineae</taxon>
        <taxon>Didymellaceae</taxon>
        <taxon>Boeremia</taxon>
    </lineage>
</organism>
<protein>
    <submittedName>
        <fullName evidence="1">Uncharacterized protein</fullName>
    </submittedName>
</protein>
<dbReference type="Proteomes" id="UP001153331">
    <property type="component" value="Unassembled WGS sequence"/>
</dbReference>
<name>A0ACC2HWB9_9PLEO</name>
<sequence>MATPRISFTTPPNTKHRNSVPAINTNLPNQWHITQHISAPTSEDITDVSTPSSPDSASSIPIPAQSANMGTQHPFESTAFEVSRNTLRTSALVQASAGKNVGEVGEEVEEEKEHTVNESGASVKTATRAELLAEMDRVRVHRLGKEPFPSVFLSWKAC</sequence>
<keyword evidence="2" id="KW-1185">Reference proteome</keyword>